<dbReference type="InterPro" id="IPR013783">
    <property type="entry name" value="Ig-like_fold"/>
</dbReference>
<evidence type="ECO:0000256" key="1">
    <source>
        <dbReference type="SAM" id="MobiDB-lite"/>
    </source>
</evidence>
<dbReference type="InterPro" id="IPR000601">
    <property type="entry name" value="PKD_dom"/>
</dbReference>
<sequence length="287" mass="30007">MARRRLLLRLGIATTFVALLVAAPSPAFACPISKIVAGVCTTDTGAKSGKDGVDIWGTENRTVPGTHGKGSEDGRSSVSDGEQDDSGAPKPEPIAWPVVCQDGHIECVDIPGPTTPSSDPAQPAAPVVVTLRDIASFTPAEPGNGMQPGGWAITGLPVNFVAEASVQIVSGTLLGQPADVRFTPAGYRWQHSDGATVQTGHPGATWAALDQKEFTPTDTSHTYTEPGDYTVTLEVALTAAYRFAGSDWQHIDGTLTTTSEPRNIRVGQMDTVLTRTDCNTAPDDPGC</sequence>
<dbReference type="Proteomes" id="UP001139722">
    <property type="component" value="Unassembled WGS sequence"/>
</dbReference>
<organism evidence="4 5">
    <name type="scientific">Agromyces terreus</name>
    <dbReference type="NCBI Taxonomy" id="424795"/>
    <lineage>
        <taxon>Bacteria</taxon>
        <taxon>Bacillati</taxon>
        <taxon>Actinomycetota</taxon>
        <taxon>Actinomycetes</taxon>
        <taxon>Micrococcales</taxon>
        <taxon>Microbacteriaceae</taxon>
        <taxon>Agromyces</taxon>
    </lineage>
</organism>
<proteinExistence type="predicted"/>
<accession>A0A9X2KB05</accession>
<evidence type="ECO:0000256" key="2">
    <source>
        <dbReference type="SAM" id="SignalP"/>
    </source>
</evidence>
<protein>
    <recommendedName>
        <fullName evidence="3">PKD domain-containing protein</fullName>
    </recommendedName>
</protein>
<evidence type="ECO:0000259" key="3">
    <source>
        <dbReference type="PROSITE" id="PS50093"/>
    </source>
</evidence>
<dbReference type="RefSeq" id="WP_156999294.1">
    <property type="nucleotide sequence ID" value="NZ_BAAANU010000011.1"/>
</dbReference>
<feature type="chain" id="PRO_5040789273" description="PKD domain-containing protein" evidence="2">
    <location>
        <begin position="30"/>
        <end position="287"/>
    </location>
</feature>
<feature type="domain" description="PKD" evidence="3">
    <location>
        <begin position="183"/>
        <end position="236"/>
    </location>
</feature>
<dbReference type="AlphaFoldDB" id="A0A9X2KB05"/>
<dbReference type="Pfam" id="PF00801">
    <property type="entry name" value="PKD"/>
    <property type="match status" value="1"/>
</dbReference>
<dbReference type="InterPro" id="IPR035986">
    <property type="entry name" value="PKD_dom_sf"/>
</dbReference>
<name>A0A9X2KB05_9MICO</name>
<dbReference type="GO" id="GO:0005975">
    <property type="term" value="P:carbohydrate metabolic process"/>
    <property type="evidence" value="ECO:0007669"/>
    <property type="project" value="UniProtKB-ARBA"/>
</dbReference>
<dbReference type="Gene3D" id="2.60.40.10">
    <property type="entry name" value="Immunoglobulins"/>
    <property type="match status" value="1"/>
</dbReference>
<gene>
    <name evidence="4" type="ORF">BJ978_001589</name>
</gene>
<dbReference type="PROSITE" id="PS50093">
    <property type="entry name" value="PKD"/>
    <property type="match status" value="1"/>
</dbReference>
<dbReference type="SUPFAM" id="SSF49299">
    <property type="entry name" value="PKD domain"/>
    <property type="match status" value="1"/>
</dbReference>
<evidence type="ECO:0000313" key="4">
    <source>
        <dbReference type="EMBL" id="MCP2370913.1"/>
    </source>
</evidence>
<feature type="region of interest" description="Disordered" evidence="1">
    <location>
        <begin position="47"/>
        <end position="95"/>
    </location>
</feature>
<comment type="caution">
    <text evidence="4">The sequence shown here is derived from an EMBL/GenBank/DDBJ whole genome shotgun (WGS) entry which is preliminary data.</text>
</comment>
<dbReference type="OrthoDB" id="5192284at2"/>
<reference evidence="4" key="1">
    <citation type="submission" date="2022-06" db="EMBL/GenBank/DDBJ databases">
        <title>Sequencing the genomes of 1000 actinobacteria strains.</title>
        <authorList>
            <person name="Klenk H.-P."/>
        </authorList>
    </citation>
    <scope>NUCLEOTIDE SEQUENCE</scope>
    <source>
        <strain evidence="4">DSM 22016</strain>
    </source>
</reference>
<keyword evidence="5" id="KW-1185">Reference proteome</keyword>
<keyword evidence="2" id="KW-0732">Signal</keyword>
<evidence type="ECO:0000313" key="5">
    <source>
        <dbReference type="Proteomes" id="UP001139722"/>
    </source>
</evidence>
<feature type="signal peptide" evidence="2">
    <location>
        <begin position="1"/>
        <end position="29"/>
    </location>
</feature>
<dbReference type="EMBL" id="JAMZDY010000001">
    <property type="protein sequence ID" value="MCP2370913.1"/>
    <property type="molecule type" value="Genomic_DNA"/>
</dbReference>